<name>A0A4V0XV06_PLAAG</name>
<proteinExistence type="predicted"/>
<feature type="domain" description="PIN" evidence="1">
    <location>
        <begin position="6"/>
        <end position="130"/>
    </location>
</feature>
<dbReference type="EMBL" id="BJCD01000063">
    <property type="protein sequence ID" value="GDZ95669.1"/>
    <property type="molecule type" value="Genomic_DNA"/>
</dbReference>
<evidence type="ECO:0000313" key="2">
    <source>
        <dbReference type="EMBL" id="GDZ95669.1"/>
    </source>
</evidence>
<dbReference type="PANTHER" id="PTHR34610">
    <property type="entry name" value="SSL7007 PROTEIN"/>
    <property type="match status" value="1"/>
</dbReference>
<gene>
    <name evidence="2" type="ORF">PA905_40990</name>
</gene>
<dbReference type="AlphaFoldDB" id="A0A4V0XV06"/>
<evidence type="ECO:0000259" key="1">
    <source>
        <dbReference type="Pfam" id="PF13470"/>
    </source>
</evidence>
<evidence type="ECO:0000313" key="3">
    <source>
        <dbReference type="Proteomes" id="UP000299794"/>
    </source>
</evidence>
<sequence length="181" mass="20219">MNNILRLCLDLNIWCAVLLAKKKGWENTACQSLVNIVQKGICELGCVQLIISYEMLDRLYLVLVNKMGVSESTAQDYVRTIQAYAEAGIIGGPQLTLGGTGVIPLRDVEDRHVLETALAGNASVLVTKNLKDFLSKDTHIIEVEKHLIYSNSGKSLHIVHPYLMTEWIRQNNIPNVNIKFD</sequence>
<accession>A0A4V0XV06</accession>
<protein>
    <recommendedName>
        <fullName evidence="1">PIN domain-containing protein</fullName>
    </recommendedName>
</protein>
<organism evidence="2 3">
    <name type="scientific">Planktothrix agardhii CCAP 1459/11A</name>
    <dbReference type="NCBI Taxonomy" id="282420"/>
    <lineage>
        <taxon>Bacteria</taxon>
        <taxon>Bacillati</taxon>
        <taxon>Cyanobacteriota</taxon>
        <taxon>Cyanophyceae</taxon>
        <taxon>Oscillatoriophycideae</taxon>
        <taxon>Oscillatoriales</taxon>
        <taxon>Microcoleaceae</taxon>
        <taxon>Planktothrix</taxon>
    </lineage>
</organism>
<dbReference type="InterPro" id="IPR002716">
    <property type="entry name" value="PIN_dom"/>
</dbReference>
<reference evidence="3" key="1">
    <citation type="submission" date="2019-02" db="EMBL/GenBank/DDBJ databases">
        <title>Draft genome sequence of Planktothrix agardhii NIES-905.</title>
        <authorList>
            <person name="Yamaguchi H."/>
            <person name="Suzuki S."/>
            <person name="Kawachi M."/>
        </authorList>
    </citation>
    <scope>NUCLEOTIDE SEQUENCE [LARGE SCALE GENOMIC DNA]</scope>
    <source>
        <strain evidence="3">CCAP 1459/11A</strain>
    </source>
</reference>
<dbReference type="PANTHER" id="PTHR34610:SF4">
    <property type="entry name" value="SLL8027 PROTEIN"/>
    <property type="match status" value="1"/>
</dbReference>
<dbReference type="Pfam" id="PF13470">
    <property type="entry name" value="PIN_3"/>
    <property type="match status" value="1"/>
</dbReference>
<comment type="caution">
    <text evidence="2">The sequence shown here is derived from an EMBL/GenBank/DDBJ whole genome shotgun (WGS) entry which is preliminary data.</text>
</comment>
<dbReference type="RefSeq" id="WP_026786180.1">
    <property type="nucleotide sequence ID" value="NZ_BJCD01000063.1"/>
</dbReference>
<dbReference type="Proteomes" id="UP000299794">
    <property type="component" value="Unassembled WGS sequence"/>
</dbReference>
<dbReference type="InterPro" id="IPR002850">
    <property type="entry name" value="PIN_toxin-like"/>
</dbReference>